<gene>
    <name evidence="2" type="ORF">F5878DRAFT_376790</name>
</gene>
<evidence type="ECO:0000256" key="1">
    <source>
        <dbReference type="SAM" id="MobiDB-lite"/>
    </source>
</evidence>
<accession>A0AA38P0I5</accession>
<evidence type="ECO:0000313" key="2">
    <source>
        <dbReference type="EMBL" id="KAJ3834049.1"/>
    </source>
</evidence>
<feature type="compositionally biased region" description="Basic and acidic residues" evidence="1">
    <location>
        <begin position="177"/>
        <end position="190"/>
    </location>
</feature>
<feature type="compositionally biased region" description="Polar residues" evidence="1">
    <location>
        <begin position="158"/>
        <end position="168"/>
    </location>
</feature>
<evidence type="ECO:0000313" key="3">
    <source>
        <dbReference type="Proteomes" id="UP001163846"/>
    </source>
</evidence>
<feature type="region of interest" description="Disordered" evidence="1">
    <location>
        <begin position="158"/>
        <end position="250"/>
    </location>
</feature>
<name>A0AA38P0I5_9AGAR</name>
<sequence length="250" mass="27990">MSSSLSQFSCLDDVIQVIYHLNRRLFLLSKVQDDNWLLHIGLLGDSRWWRGKWDEDDVLAAAESEDERVKLSERLLEFIVQGELFLSGWTKESTTFKLILGPSSEKPTHVQLSEISTDEAASYATEVFCSIAREAQSRRCQLHGSSSYPVGISTTYLDDSPASSSSKPIANRGSETSSKKREETKSKRVSEQPAPSKKRKERKEEAKSPDPDTKTTTAKIAPKPMKGASLANPTKKARKYQAVQFDSDED</sequence>
<proteinExistence type="predicted"/>
<feature type="compositionally biased region" description="Low complexity" evidence="1">
    <location>
        <begin position="214"/>
        <end position="224"/>
    </location>
</feature>
<dbReference type="EMBL" id="MU806590">
    <property type="protein sequence ID" value="KAJ3834049.1"/>
    <property type="molecule type" value="Genomic_DNA"/>
</dbReference>
<dbReference type="AlphaFoldDB" id="A0AA38P0I5"/>
<keyword evidence="3" id="KW-1185">Reference proteome</keyword>
<organism evidence="2 3">
    <name type="scientific">Lentinula raphanica</name>
    <dbReference type="NCBI Taxonomy" id="153919"/>
    <lineage>
        <taxon>Eukaryota</taxon>
        <taxon>Fungi</taxon>
        <taxon>Dikarya</taxon>
        <taxon>Basidiomycota</taxon>
        <taxon>Agaricomycotina</taxon>
        <taxon>Agaricomycetes</taxon>
        <taxon>Agaricomycetidae</taxon>
        <taxon>Agaricales</taxon>
        <taxon>Marasmiineae</taxon>
        <taxon>Omphalotaceae</taxon>
        <taxon>Lentinula</taxon>
    </lineage>
</organism>
<dbReference type="Proteomes" id="UP001163846">
    <property type="component" value="Unassembled WGS sequence"/>
</dbReference>
<feature type="compositionally biased region" description="Basic and acidic residues" evidence="1">
    <location>
        <begin position="202"/>
        <end position="213"/>
    </location>
</feature>
<comment type="caution">
    <text evidence="2">The sequence shown here is derived from an EMBL/GenBank/DDBJ whole genome shotgun (WGS) entry which is preliminary data.</text>
</comment>
<protein>
    <submittedName>
        <fullName evidence="2">Uncharacterized protein</fullName>
    </submittedName>
</protein>
<reference evidence="2" key="1">
    <citation type="submission" date="2022-08" db="EMBL/GenBank/DDBJ databases">
        <authorList>
            <consortium name="DOE Joint Genome Institute"/>
            <person name="Min B."/>
            <person name="Riley R."/>
            <person name="Sierra-Patev S."/>
            <person name="Naranjo-Ortiz M."/>
            <person name="Looney B."/>
            <person name="Konkel Z."/>
            <person name="Slot J.C."/>
            <person name="Sakamoto Y."/>
            <person name="Steenwyk J.L."/>
            <person name="Rokas A."/>
            <person name="Carro J."/>
            <person name="Camarero S."/>
            <person name="Ferreira P."/>
            <person name="Molpeceres G."/>
            <person name="Ruiz-Duenas F.J."/>
            <person name="Serrano A."/>
            <person name="Henrissat B."/>
            <person name="Drula E."/>
            <person name="Hughes K.W."/>
            <person name="Mata J.L."/>
            <person name="Ishikawa N.K."/>
            <person name="Vargas-Isla R."/>
            <person name="Ushijima S."/>
            <person name="Smith C.A."/>
            <person name="Ahrendt S."/>
            <person name="Andreopoulos W."/>
            <person name="He G."/>
            <person name="Labutti K."/>
            <person name="Lipzen A."/>
            <person name="Ng V."/>
            <person name="Sandor L."/>
            <person name="Barry K."/>
            <person name="Martinez A.T."/>
            <person name="Xiao Y."/>
            <person name="Gibbons J.G."/>
            <person name="Terashima K."/>
            <person name="Hibbett D.S."/>
            <person name="Grigoriev I.V."/>
        </authorList>
    </citation>
    <scope>NUCLEOTIDE SEQUENCE</scope>
    <source>
        <strain evidence="2">TFB9207</strain>
    </source>
</reference>